<dbReference type="PATRIC" id="fig|1305737.6.peg.932"/>
<name>A0A0P7XRN2_9BACT</name>
<dbReference type="EMBL" id="LJXT01000005">
    <property type="protein sequence ID" value="KPQ19855.1"/>
    <property type="molecule type" value="Genomic_DNA"/>
</dbReference>
<dbReference type="eggNOG" id="COG2515">
    <property type="taxonomic scope" value="Bacteria"/>
</dbReference>
<dbReference type="OrthoDB" id="9801249at2"/>
<dbReference type="InterPro" id="IPR027278">
    <property type="entry name" value="ACCD_DCysDesulf"/>
</dbReference>
<keyword evidence="7" id="KW-0378">Hydrolase</keyword>
<comment type="similarity">
    <text evidence="2">Belongs to the ACC deaminase/D-cysteine desulfhydrase family.</text>
</comment>
<dbReference type="PANTHER" id="PTHR43780:SF2">
    <property type="entry name" value="1-AMINOCYCLOPROPANE-1-CARBOXYLATE DEAMINASE-RELATED"/>
    <property type="match status" value="1"/>
</dbReference>
<accession>A0A0P7XRN2</accession>
<protein>
    <submittedName>
        <fullName evidence="7">1-aminocyclopropane-1-carboxylate deaminase</fullName>
        <ecNumber evidence="7">3.5.99.7</ecNumber>
    </submittedName>
</protein>
<keyword evidence="3 5" id="KW-0663">Pyridoxal phosphate</keyword>
<dbReference type="GO" id="GO:0008660">
    <property type="term" value="F:1-aminocyclopropane-1-carboxylate deaminase activity"/>
    <property type="evidence" value="ECO:0007669"/>
    <property type="project" value="UniProtKB-EC"/>
</dbReference>
<dbReference type="PIRSF" id="PIRSF006278">
    <property type="entry name" value="ACCD_DCysDesulf"/>
    <property type="match status" value="1"/>
</dbReference>
<evidence type="ECO:0000256" key="2">
    <source>
        <dbReference type="ARBA" id="ARBA00008639"/>
    </source>
</evidence>
<organism evidence="7 8">
    <name type="scientific">Algoriphagus marincola HL-49</name>
    <dbReference type="NCBI Taxonomy" id="1305737"/>
    <lineage>
        <taxon>Bacteria</taxon>
        <taxon>Pseudomonadati</taxon>
        <taxon>Bacteroidota</taxon>
        <taxon>Cytophagia</taxon>
        <taxon>Cytophagales</taxon>
        <taxon>Cyclobacteriaceae</taxon>
        <taxon>Algoriphagus</taxon>
    </lineage>
</organism>
<dbReference type="Pfam" id="PF00291">
    <property type="entry name" value="PALP"/>
    <property type="match status" value="1"/>
</dbReference>
<dbReference type="InterPro" id="IPR036052">
    <property type="entry name" value="TrpB-like_PALP_sf"/>
</dbReference>
<dbReference type="AlphaFoldDB" id="A0A0P7XRN2"/>
<proteinExistence type="inferred from homology"/>
<dbReference type="EC" id="3.5.99.7" evidence="7"/>
<dbReference type="STRING" id="1305737.GCA_000526355_02273"/>
<comment type="caution">
    <text evidence="7">The sequence shown here is derived from an EMBL/GenBank/DDBJ whole genome shotgun (WGS) entry which is preliminary data.</text>
</comment>
<comment type="cofactor">
    <cofactor evidence="1">
        <name>pyridoxal 5'-phosphate</name>
        <dbReference type="ChEBI" id="CHEBI:597326"/>
    </cofactor>
</comment>
<sequence length="307" mass="34277">MLSPNPIVNQPLDHPLLEEKGLELSIKRLDLIHELVPGNKFFKLKYNLLKAQAEDHHTLLTFGGAYSNHIHAVSQAAFALGMKSIGIIRGEETLPLNPTLKAATEKGMQLHYVNREDFRKKKDADFIQRLKEKFGDFYLIPEGGTNAEAIRGTREILSADDYGFTHIGTAIGTAGTFLGLVQSARPDQSVLGFSALKGDFIHQEVAELSQTFGIELSNQHQIFTDYHFGGYAKYRQSLIEFIWWFFDSFGIVLDPIYTGKMLAGIWDLIEKDFFPSGSKILAIHSGGLQGNEGFTFQTGIKLPTLSR</sequence>
<evidence type="ECO:0000259" key="6">
    <source>
        <dbReference type="Pfam" id="PF00291"/>
    </source>
</evidence>
<dbReference type="PANTHER" id="PTHR43780">
    <property type="entry name" value="1-AMINOCYCLOPROPANE-1-CARBOXYLATE DEAMINASE-RELATED"/>
    <property type="match status" value="1"/>
</dbReference>
<evidence type="ECO:0000256" key="1">
    <source>
        <dbReference type="ARBA" id="ARBA00001933"/>
    </source>
</evidence>
<dbReference type="Proteomes" id="UP000050421">
    <property type="component" value="Unassembled WGS sequence"/>
</dbReference>
<evidence type="ECO:0000256" key="3">
    <source>
        <dbReference type="ARBA" id="ARBA00022898"/>
    </source>
</evidence>
<dbReference type="GO" id="GO:0019148">
    <property type="term" value="F:D-cysteine desulfhydrase activity"/>
    <property type="evidence" value="ECO:0007669"/>
    <property type="project" value="TreeGrafter"/>
</dbReference>
<evidence type="ECO:0000313" key="7">
    <source>
        <dbReference type="EMBL" id="KPQ19855.1"/>
    </source>
</evidence>
<dbReference type="Gene3D" id="3.40.50.1100">
    <property type="match status" value="2"/>
</dbReference>
<feature type="domain" description="Tryptophan synthase beta chain-like PALP" evidence="6">
    <location>
        <begin position="16"/>
        <end position="286"/>
    </location>
</feature>
<gene>
    <name evidence="7" type="ORF">HLUCCX10_01555</name>
</gene>
<reference evidence="7 8" key="1">
    <citation type="submission" date="2015-09" db="EMBL/GenBank/DDBJ databases">
        <title>Identification and resolution of microdiversity through metagenomic sequencing of parallel consortia.</title>
        <authorList>
            <person name="Nelson W.C."/>
            <person name="Romine M.F."/>
            <person name="Lindemann S.R."/>
        </authorList>
    </citation>
    <scope>NUCLEOTIDE SEQUENCE [LARGE SCALE GENOMIC DNA]</scope>
    <source>
        <strain evidence="7">HL-49</strain>
    </source>
</reference>
<dbReference type="SUPFAM" id="SSF53686">
    <property type="entry name" value="Tryptophan synthase beta subunit-like PLP-dependent enzymes"/>
    <property type="match status" value="1"/>
</dbReference>
<evidence type="ECO:0000313" key="8">
    <source>
        <dbReference type="Proteomes" id="UP000050421"/>
    </source>
</evidence>
<dbReference type="InterPro" id="IPR001926">
    <property type="entry name" value="TrpB-like_PALP"/>
</dbReference>
<evidence type="ECO:0000256" key="5">
    <source>
        <dbReference type="PIRSR" id="PIRSR006278-2"/>
    </source>
</evidence>
<feature type="active site" description="Nucleophile" evidence="4">
    <location>
        <position position="67"/>
    </location>
</feature>
<feature type="modified residue" description="N6-(pyridoxal phosphate)lysine" evidence="5">
    <location>
        <position position="40"/>
    </location>
</feature>
<evidence type="ECO:0000256" key="4">
    <source>
        <dbReference type="PIRSR" id="PIRSR006278-1"/>
    </source>
</evidence>